<dbReference type="GO" id="GO:0005886">
    <property type="term" value="C:plasma membrane"/>
    <property type="evidence" value="ECO:0007669"/>
    <property type="project" value="UniProtKB-SubCell"/>
</dbReference>
<keyword evidence="9" id="KW-0407">Ion channel</keyword>
<evidence type="ECO:0000256" key="7">
    <source>
        <dbReference type="ARBA" id="ARBA00022837"/>
    </source>
</evidence>
<dbReference type="OMA" id="FRELILM"/>
<accession>A0A915JE52</accession>
<keyword evidence="5" id="KW-0107">Calcium channel</keyword>
<comment type="subcellular location">
    <subcellularLocation>
        <location evidence="1">Cell membrane</location>
        <topology evidence="1">Multi-pass membrane protein</topology>
    </subcellularLocation>
</comment>
<keyword evidence="3" id="KW-1003">Cell membrane</keyword>
<dbReference type="Gene3D" id="1.25.40.20">
    <property type="entry name" value="Ankyrin repeat-containing domain"/>
    <property type="match status" value="1"/>
</dbReference>
<keyword evidence="4" id="KW-0109">Calcium transport</keyword>
<dbReference type="PANTHER" id="PTHR10582">
    <property type="entry name" value="TRANSIENT RECEPTOR POTENTIAL ION CHANNEL PROTEIN"/>
    <property type="match status" value="1"/>
</dbReference>
<dbReference type="InterPro" id="IPR024862">
    <property type="entry name" value="TRPV"/>
</dbReference>
<evidence type="ECO:0000256" key="2">
    <source>
        <dbReference type="ARBA" id="ARBA00022448"/>
    </source>
</evidence>
<organism evidence="13 14">
    <name type="scientific">Romanomermis culicivorax</name>
    <name type="common">Nematode worm</name>
    <dbReference type="NCBI Taxonomy" id="13658"/>
    <lineage>
        <taxon>Eukaryota</taxon>
        <taxon>Metazoa</taxon>
        <taxon>Ecdysozoa</taxon>
        <taxon>Nematoda</taxon>
        <taxon>Enoplea</taxon>
        <taxon>Dorylaimia</taxon>
        <taxon>Mermithida</taxon>
        <taxon>Mermithoidea</taxon>
        <taxon>Mermithidae</taxon>
        <taxon>Romanomermis</taxon>
    </lineage>
</organism>
<dbReference type="PANTHER" id="PTHR10582:SF2">
    <property type="entry name" value="INACTIVE"/>
    <property type="match status" value="1"/>
</dbReference>
<evidence type="ECO:0000256" key="9">
    <source>
        <dbReference type="ARBA" id="ARBA00023303"/>
    </source>
</evidence>
<dbReference type="PROSITE" id="PS50297">
    <property type="entry name" value="ANK_REP_REGION"/>
    <property type="match status" value="2"/>
</dbReference>
<dbReference type="GO" id="GO:0098703">
    <property type="term" value="P:calcium ion import across plasma membrane"/>
    <property type="evidence" value="ECO:0007669"/>
    <property type="project" value="TreeGrafter"/>
</dbReference>
<keyword evidence="13" id="KW-1185">Reference proteome</keyword>
<dbReference type="AlphaFoldDB" id="A0A915JE52"/>
<keyword evidence="12" id="KW-0812">Transmembrane</keyword>
<keyword evidence="6" id="KW-0677">Repeat</keyword>
<dbReference type="WBParaSite" id="nRc.2.0.1.t24800-RA">
    <property type="protein sequence ID" value="nRc.2.0.1.t24800-RA"/>
    <property type="gene ID" value="nRc.2.0.1.g24800"/>
</dbReference>
<keyword evidence="12" id="KW-0472">Membrane</keyword>
<protein>
    <submittedName>
        <fullName evidence="14">Ion transport domain-containing protein</fullName>
    </submittedName>
</protein>
<keyword evidence="12" id="KW-1133">Transmembrane helix</keyword>
<proteinExistence type="predicted"/>
<evidence type="ECO:0000256" key="11">
    <source>
        <dbReference type="SAM" id="MobiDB-lite"/>
    </source>
</evidence>
<keyword evidence="7" id="KW-0106">Calcium</keyword>
<dbReference type="GO" id="GO:0005262">
    <property type="term" value="F:calcium channel activity"/>
    <property type="evidence" value="ECO:0007669"/>
    <property type="project" value="UniProtKB-KW"/>
</dbReference>
<dbReference type="Pfam" id="PF12796">
    <property type="entry name" value="Ank_2"/>
    <property type="match status" value="2"/>
</dbReference>
<keyword evidence="10" id="KW-0040">ANK repeat</keyword>
<evidence type="ECO:0000256" key="12">
    <source>
        <dbReference type="SAM" id="Phobius"/>
    </source>
</evidence>
<feature type="region of interest" description="Disordered" evidence="11">
    <location>
        <begin position="779"/>
        <end position="821"/>
    </location>
</feature>
<dbReference type="SMART" id="SM00248">
    <property type="entry name" value="ANK"/>
    <property type="match status" value="5"/>
</dbReference>
<evidence type="ECO:0000256" key="10">
    <source>
        <dbReference type="PROSITE-ProRule" id="PRU00023"/>
    </source>
</evidence>
<dbReference type="PROSITE" id="PS50088">
    <property type="entry name" value="ANK_REPEAT"/>
    <property type="match status" value="2"/>
</dbReference>
<dbReference type="InterPro" id="IPR036770">
    <property type="entry name" value="Ankyrin_rpt-contain_sf"/>
</dbReference>
<evidence type="ECO:0000256" key="5">
    <source>
        <dbReference type="ARBA" id="ARBA00022673"/>
    </source>
</evidence>
<feature type="repeat" description="ANK" evidence="10">
    <location>
        <begin position="229"/>
        <end position="261"/>
    </location>
</feature>
<evidence type="ECO:0000256" key="4">
    <source>
        <dbReference type="ARBA" id="ARBA00022568"/>
    </source>
</evidence>
<dbReference type="SUPFAM" id="SSF48403">
    <property type="entry name" value="Ankyrin repeat"/>
    <property type="match status" value="1"/>
</dbReference>
<dbReference type="Proteomes" id="UP000887565">
    <property type="component" value="Unplaced"/>
</dbReference>
<evidence type="ECO:0000256" key="3">
    <source>
        <dbReference type="ARBA" id="ARBA00022475"/>
    </source>
</evidence>
<feature type="transmembrane region" description="Helical" evidence="12">
    <location>
        <begin position="440"/>
        <end position="463"/>
    </location>
</feature>
<evidence type="ECO:0000256" key="1">
    <source>
        <dbReference type="ARBA" id="ARBA00004651"/>
    </source>
</evidence>
<evidence type="ECO:0000313" key="14">
    <source>
        <dbReference type="WBParaSite" id="nRc.2.0.1.t24800-RA"/>
    </source>
</evidence>
<sequence length="885" mass="100252">MALKNKIADIRTKWRLRKEKSKNDPDEKWSNLYREKQKNQMYKWIEPSGELMTTFNEEGDEGVKQFAFRKITAMLYNEGHSCEMIKAAEFLKWKKNQTVNLEGEDVGNTEIPSDFVEHRAQWRLNKRGVDGETLLHLLVGKGDPKSTDVAKIIINEYPELSLDIYEGEEMQGNSLLHLAIVQNDYDLVTFLLEKGADVQQRAIGAFFYPEDQKGANPKKETNYQGFAYYGEYPLAFAACFQNKDVYDKLIEYGANPNMQDSLGNTVLHMCVINNSIEMYSYAVRHWSQPGDVNITNYYGRSPLTLATKLGRKEIFEEMLELSKVEYWRFRDMAYSAYPLSTLDTIKSDGTTNWDSALMTIVNGNTPEHMDMIGGEVVQRLLAYKWKAYGSISWPDYIRYTAESLTLMTSCAFVFFQQVNELKAQGLVGFLKTLPNAPEKAIYIVSNILFLCCIPLRFLALIDYEESLMVIALPGCWIYLLFFASIFIIAFATAYNFLGKDMDERQALGYQCTVDRYTDHVTDGYNTVFESIVTLFRHSLGSYEYDDFYCAQYTWLLKSVSIIFMFIMPLMLVNMLIAMMGNTYLGIISQAEKAWRQQWAQSLIVLERSISSKRLAKHQEQYSIDMTDDQKPNGTTVRGLVVIKQTKSTRAAQRKHAVANWKRFVRKILQQIVNTKLFNENKLRMHSAVARSRSNSILVRSAVAFNLLCRDENQPASPLRTHLSVDNLTGGGNGGADVAVDSSVDQSPGDSRLHLLLDDHQQRPELQNRLQNAGEGYAESITVPDLPGKTVGSQSTLGGSSSPEVKIENHDEHNDTARKKNESEIIEGQIISSPLSTSDTMNEVDLPHCVKIQNENDALSGGTPSCHSSITGHCVIDLKVSPVLLL</sequence>
<evidence type="ECO:0000256" key="6">
    <source>
        <dbReference type="ARBA" id="ARBA00022737"/>
    </source>
</evidence>
<feature type="compositionally biased region" description="Basic and acidic residues" evidence="11">
    <location>
        <begin position="804"/>
        <end position="821"/>
    </location>
</feature>
<feature type="repeat" description="ANK" evidence="10">
    <location>
        <begin position="171"/>
        <end position="203"/>
    </location>
</feature>
<dbReference type="InterPro" id="IPR002110">
    <property type="entry name" value="Ankyrin_rpt"/>
</dbReference>
<feature type="transmembrane region" description="Helical" evidence="12">
    <location>
        <begin position="475"/>
        <end position="497"/>
    </location>
</feature>
<evidence type="ECO:0000313" key="13">
    <source>
        <dbReference type="Proteomes" id="UP000887565"/>
    </source>
</evidence>
<feature type="compositionally biased region" description="Polar residues" evidence="11">
    <location>
        <begin position="790"/>
        <end position="802"/>
    </location>
</feature>
<feature type="transmembrane region" description="Helical" evidence="12">
    <location>
        <begin position="561"/>
        <end position="586"/>
    </location>
</feature>
<name>A0A915JE52_ROMCU</name>
<keyword evidence="8" id="KW-0406">Ion transport</keyword>
<reference evidence="14" key="1">
    <citation type="submission" date="2022-11" db="UniProtKB">
        <authorList>
            <consortium name="WormBaseParasite"/>
        </authorList>
    </citation>
    <scope>IDENTIFICATION</scope>
</reference>
<evidence type="ECO:0000256" key="8">
    <source>
        <dbReference type="ARBA" id="ARBA00023065"/>
    </source>
</evidence>
<feature type="region of interest" description="Disordered" evidence="11">
    <location>
        <begin position="724"/>
        <end position="750"/>
    </location>
</feature>
<keyword evidence="2" id="KW-0813">Transport</keyword>